<gene>
    <name evidence="1" type="ORF">IAD12_08155</name>
</gene>
<evidence type="ECO:0000313" key="2">
    <source>
        <dbReference type="Proteomes" id="UP000824159"/>
    </source>
</evidence>
<proteinExistence type="predicted"/>
<name>A0A9D1HE28_9FIRM</name>
<reference evidence="1" key="2">
    <citation type="journal article" date="2021" name="PeerJ">
        <title>Extensive microbial diversity within the chicken gut microbiome revealed by metagenomics and culture.</title>
        <authorList>
            <person name="Gilroy R."/>
            <person name="Ravi A."/>
            <person name="Getino M."/>
            <person name="Pursley I."/>
            <person name="Horton D.L."/>
            <person name="Alikhan N.F."/>
            <person name="Baker D."/>
            <person name="Gharbi K."/>
            <person name="Hall N."/>
            <person name="Watson M."/>
            <person name="Adriaenssens E.M."/>
            <person name="Foster-Nyarko E."/>
            <person name="Jarju S."/>
            <person name="Secka A."/>
            <person name="Antonio M."/>
            <person name="Oren A."/>
            <person name="Chaudhuri R.R."/>
            <person name="La Ragione R."/>
            <person name="Hildebrand F."/>
            <person name="Pallen M.J."/>
        </authorList>
    </citation>
    <scope>NUCLEOTIDE SEQUENCE</scope>
    <source>
        <strain evidence="1">CHK176-22527</strain>
    </source>
</reference>
<sequence length="162" mass="17689">MERENNPKIIGEYVNLKTRMSAGDAHYAGELVEGAHIVTAWGDVGTELAIRLFGDESLFVGYSEVRYTAPVYAGDWMEYGGYIEKVGNTSFTCKFFAYKWMKDSKDENGNVINGSGAEMIDPPELCAYGTGTLMVAKELQRPEFGDPKFAADAKAAGAKAFA</sequence>
<reference evidence="1" key="1">
    <citation type="submission" date="2020-10" db="EMBL/GenBank/DDBJ databases">
        <authorList>
            <person name="Gilroy R."/>
        </authorList>
    </citation>
    <scope>NUCLEOTIDE SEQUENCE</scope>
    <source>
        <strain evidence="1">CHK176-22527</strain>
    </source>
</reference>
<dbReference type="EMBL" id="DVLX01000098">
    <property type="protein sequence ID" value="HIU00209.1"/>
    <property type="molecule type" value="Genomic_DNA"/>
</dbReference>
<accession>A0A9D1HE28</accession>
<evidence type="ECO:0000313" key="1">
    <source>
        <dbReference type="EMBL" id="HIU00209.1"/>
    </source>
</evidence>
<protein>
    <submittedName>
        <fullName evidence="1">Uncharacterized protein</fullName>
    </submittedName>
</protein>
<dbReference type="Proteomes" id="UP000824159">
    <property type="component" value="Unassembled WGS sequence"/>
</dbReference>
<dbReference type="AlphaFoldDB" id="A0A9D1HE28"/>
<dbReference type="InterPro" id="IPR029069">
    <property type="entry name" value="HotDog_dom_sf"/>
</dbReference>
<dbReference type="CDD" id="cd03440">
    <property type="entry name" value="hot_dog"/>
    <property type="match status" value="1"/>
</dbReference>
<comment type="caution">
    <text evidence="1">The sequence shown here is derived from an EMBL/GenBank/DDBJ whole genome shotgun (WGS) entry which is preliminary data.</text>
</comment>
<dbReference type="SUPFAM" id="SSF54637">
    <property type="entry name" value="Thioesterase/thiol ester dehydrase-isomerase"/>
    <property type="match status" value="1"/>
</dbReference>
<organism evidence="1 2">
    <name type="scientific">Candidatus Allocopromorpha excrementavium</name>
    <dbReference type="NCBI Taxonomy" id="2840741"/>
    <lineage>
        <taxon>Bacteria</taxon>
        <taxon>Bacillati</taxon>
        <taxon>Bacillota</taxon>
        <taxon>Clostridia</taxon>
        <taxon>Eubacteriales</taxon>
        <taxon>Eubacteriaceae</taxon>
        <taxon>Eubacteriaceae incertae sedis</taxon>
        <taxon>Candidatus Allocopromorpha</taxon>
    </lineage>
</organism>
<dbReference type="Gene3D" id="3.10.129.10">
    <property type="entry name" value="Hotdog Thioesterase"/>
    <property type="match status" value="1"/>
</dbReference>